<evidence type="ECO:0000313" key="3">
    <source>
        <dbReference type="Proteomes" id="UP000000270"/>
    </source>
</evidence>
<dbReference type="AlphaFoldDB" id="A8IMS5"/>
<gene>
    <name evidence="2" type="primary">hupF</name>
    <name evidence="2" type="ordered locus">AZC_0602</name>
</gene>
<dbReference type="NCBIfam" id="TIGR00074">
    <property type="entry name" value="hypC_hupF"/>
    <property type="match status" value="1"/>
</dbReference>
<dbReference type="Proteomes" id="UP000000270">
    <property type="component" value="Chromosome"/>
</dbReference>
<reference evidence="2 3" key="5">
    <citation type="journal article" date="2010" name="Appl. Environ. Microbiol.">
        <title>phrR-like gene praR of Azorhizobium caulinodans ORS571 is essential for symbiosis with Sesbania rostrata and is involved in expression of reb genes.</title>
        <authorList>
            <person name="Akiba N."/>
            <person name="Aono T."/>
            <person name="Toyazaki H."/>
            <person name="Sato S."/>
            <person name="Oyaizu H."/>
        </authorList>
    </citation>
    <scope>NUCLEOTIDE SEQUENCE [LARGE SCALE GENOMIC DNA]</scope>
    <source>
        <strain evidence="3">ATCC 43989 / DSM 5975 / JCM 20966 / LMG 6465 / NBRC 14845 / NCIMB 13405 / ORS 571</strain>
    </source>
</reference>
<reference evidence="2 3" key="4">
    <citation type="journal article" date="2009" name="Appl. Environ. Microbiol.">
        <title>Comparative genome-wide transcriptional profiling of Azorhizobium caulinodans ORS571 grown under free-living and symbiotic conditions.</title>
        <authorList>
            <person name="Tsukada S."/>
            <person name="Aono T."/>
            <person name="Akiba N."/>
            <person name="Lee KB."/>
            <person name="Liu CT."/>
            <person name="Toyazaki H."/>
            <person name="Oyaizu H."/>
        </authorList>
    </citation>
    <scope>NUCLEOTIDE SEQUENCE [LARGE SCALE GENOMIC DNA]</scope>
    <source>
        <strain evidence="3">ATCC 43989 / DSM 5975 / JCM 20966 / LMG 6465 / NBRC 14845 / NCIMB 13405 / ORS 571</strain>
    </source>
</reference>
<accession>A8IMS5</accession>
<dbReference type="eggNOG" id="COG0298">
    <property type="taxonomic scope" value="Bacteria"/>
</dbReference>
<reference evidence="2 3" key="6">
    <citation type="journal article" date="2011" name="Appl. Environ. Microbiol.">
        <title>Involvement of the azorhizobial chromosome partition gene (parA) in the onset of bacteroid differentiation during Sesbania rostrata stem nodule development.</title>
        <authorList>
            <person name="Liu CT."/>
            <person name="Lee KB."/>
            <person name="Wang YS."/>
            <person name="Peng MH."/>
            <person name="Lee KT."/>
            <person name="Suzuki S."/>
            <person name="Suzuki T."/>
            <person name="Oyaizu H."/>
        </authorList>
    </citation>
    <scope>NUCLEOTIDE SEQUENCE [LARGE SCALE GENOMIC DNA]</scope>
    <source>
        <strain evidence="3">ATCC 43989 / DSM 5975 / JCM 20966 / LMG 6465 / NBRC 14845 / NCIMB 13405 / ORS 571</strain>
    </source>
</reference>
<name>A8IMS5_AZOC5</name>
<dbReference type="RefSeq" id="WP_012169133.1">
    <property type="nucleotide sequence ID" value="NC_009937.1"/>
</dbReference>
<dbReference type="HOGENOM" id="CLU_159381_0_0_5"/>
<keyword evidence="3" id="KW-1185">Reference proteome</keyword>
<reference evidence="2 3" key="1">
    <citation type="journal article" date="2007" name="Appl. Environ. Microbiol.">
        <title>Rhizobial factors required for stem nodule maturation and maintenance in Sesbania rostrata-Azorhizobium caulinodans ORS571 symbiosis.</title>
        <authorList>
            <person name="Suzuki S."/>
            <person name="Aono T."/>
            <person name="Lee KB."/>
            <person name="Suzuki T."/>
            <person name="Liu CT."/>
            <person name="Miwa H."/>
            <person name="Wakao S."/>
            <person name="Iki T."/>
            <person name="Oyaizu H."/>
        </authorList>
    </citation>
    <scope>NUCLEOTIDE SEQUENCE [LARGE SCALE GENOMIC DNA]</scope>
    <source>
        <strain evidence="3">ATCC 43989 / DSM 5975 / JCM 20966 / LMG 6465 / NBRC 14845 / NCIMB 13405 / ORS 571</strain>
    </source>
</reference>
<protein>
    <submittedName>
        <fullName evidence="2">Hydrogenase expression/formation protein</fullName>
    </submittedName>
</protein>
<comment type="similarity">
    <text evidence="1">Belongs to the HupF/HypC family.</text>
</comment>
<organism evidence="2 3">
    <name type="scientific">Azorhizobium caulinodans (strain ATCC 43989 / DSM 5975 / JCM 20966 / LMG 6465 / NBRC 14845 / NCIMB 13405 / ORS 571)</name>
    <dbReference type="NCBI Taxonomy" id="438753"/>
    <lineage>
        <taxon>Bacteria</taxon>
        <taxon>Pseudomonadati</taxon>
        <taxon>Pseudomonadota</taxon>
        <taxon>Alphaproteobacteria</taxon>
        <taxon>Hyphomicrobiales</taxon>
        <taxon>Xanthobacteraceae</taxon>
        <taxon>Azorhizobium</taxon>
    </lineage>
</organism>
<proteinExistence type="inferred from homology"/>
<dbReference type="STRING" id="438753.AZC_0602"/>
<dbReference type="SUPFAM" id="SSF159127">
    <property type="entry name" value="HupF/HypC-like"/>
    <property type="match status" value="1"/>
</dbReference>
<dbReference type="Pfam" id="PF01455">
    <property type="entry name" value="HupF_HypC"/>
    <property type="match status" value="1"/>
</dbReference>
<dbReference type="PANTHER" id="PTHR35177">
    <property type="entry name" value="HYDROGENASE MATURATION FACTOR HYBG"/>
    <property type="match status" value="1"/>
</dbReference>
<dbReference type="GO" id="GO:0051604">
    <property type="term" value="P:protein maturation"/>
    <property type="evidence" value="ECO:0007669"/>
    <property type="project" value="TreeGrafter"/>
</dbReference>
<evidence type="ECO:0000313" key="2">
    <source>
        <dbReference type="EMBL" id="BAF86600.1"/>
    </source>
</evidence>
<reference evidence="3" key="2">
    <citation type="submission" date="2007-04" db="EMBL/GenBank/DDBJ databases">
        <title>Complete genome sequence of the nitrogen-fixing bacterium Azorhizobium caulinodans ORS571.</title>
        <authorList>
            <person name="Lee K.B."/>
            <person name="Backer P.D."/>
            <person name="Aono T."/>
            <person name="Liu C.T."/>
            <person name="Suzuki S."/>
            <person name="Suzuki T."/>
            <person name="Kaneko T."/>
            <person name="Yamada M."/>
            <person name="Tabata S."/>
            <person name="Kupfer D.M."/>
            <person name="Najar F.Z."/>
            <person name="Wiley G.B."/>
            <person name="Roe B."/>
            <person name="Binnewies T."/>
            <person name="Ussery D."/>
            <person name="Vereecke D."/>
            <person name="Gevers D."/>
            <person name="Holsters M."/>
            <person name="Oyaizu H."/>
        </authorList>
    </citation>
    <scope>NUCLEOTIDE SEQUENCE [LARGE SCALE GENOMIC DNA]</scope>
    <source>
        <strain evidence="3">ATCC 43989 / DSM 5975 / JCM 20966 / LMG 6465 / NBRC 14845 / NCIMB 13405 / ORS 571</strain>
    </source>
</reference>
<reference evidence="2 3" key="3">
    <citation type="journal article" date="2008" name="BMC Genomics">
        <title>The genome of the versatile nitrogen fixer Azorhizobium caulinodans ORS571.</title>
        <authorList>
            <person name="Lee KB."/>
            <person name="Backer P.D."/>
            <person name="Aono T."/>
            <person name="Liu CT."/>
            <person name="Suzuki S."/>
            <person name="Suzuki T."/>
            <person name="Kaneko T."/>
            <person name="Yamada M."/>
            <person name="Tabata S."/>
            <person name="Kupfer D.M."/>
            <person name="Najar F.Z."/>
            <person name="Wiley G.B."/>
            <person name="Roe B."/>
            <person name="Binnewies T.T."/>
            <person name="Ussery D.W."/>
            <person name="D'Haeze W."/>
            <person name="Herder J.D."/>
            <person name="Gevers D."/>
            <person name="Vereecke D."/>
            <person name="Holsters M."/>
            <person name="Oyaizu H."/>
        </authorList>
    </citation>
    <scope>NUCLEOTIDE SEQUENCE [LARGE SCALE GENOMIC DNA]</scope>
    <source>
        <strain evidence="3">ATCC 43989 / DSM 5975 / JCM 20966 / LMG 6465 / NBRC 14845 / NCIMB 13405 / ORS 571</strain>
    </source>
</reference>
<dbReference type="InterPro" id="IPR001109">
    <property type="entry name" value="Hydrogenase_HupF/HypC"/>
</dbReference>
<dbReference type="PRINTS" id="PR00445">
    <property type="entry name" value="HUPFHYPC"/>
</dbReference>
<sequence>MCVGLPMRIESRSGHLAECSGPEGFARVDLALVPEAQVGDYVLVFLGAARRLIDALEARQIADALAALSAVMSGTSDAGALDRAFADLDREPQLPPHLAAALAAGRTEA</sequence>
<dbReference type="GO" id="GO:0005506">
    <property type="term" value="F:iron ion binding"/>
    <property type="evidence" value="ECO:0007669"/>
    <property type="project" value="TreeGrafter"/>
</dbReference>
<dbReference type="GO" id="GO:1902670">
    <property type="term" value="F:carbon dioxide binding"/>
    <property type="evidence" value="ECO:0007669"/>
    <property type="project" value="TreeGrafter"/>
</dbReference>
<evidence type="ECO:0000256" key="1">
    <source>
        <dbReference type="ARBA" id="ARBA00006018"/>
    </source>
</evidence>
<dbReference type="PROSITE" id="PS01097">
    <property type="entry name" value="HUPF_HYPC"/>
    <property type="match status" value="1"/>
</dbReference>
<dbReference type="InterPro" id="IPR019812">
    <property type="entry name" value="Hydgase_assmbl_chp_CS"/>
</dbReference>
<dbReference type="Gene3D" id="2.30.30.140">
    <property type="match status" value="1"/>
</dbReference>
<dbReference type="PANTHER" id="PTHR35177:SF2">
    <property type="entry name" value="HYDROGENASE MATURATION FACTOR HYBG"/>
    <property type="match status" value="1"/>
</dbReference>
<dbReference type="EMBL" id="AP009384">
    <property type="protein sequence ID" value="BAF86600.1"/>
    <property type="molecule type" value="Genomic_DNA"/>
</dbReference>
<dbReference type="KEGG" id="azc:AZC_0602"/>